<keyword evidence="3" id="KW-1185">Reference proteome</keyword>
<organism evidence="2 3">
    <name type="scientific">Paxillus rubicundulus Ve08.2h10</name>
    <dbReference type="NCBI Taxonomy" id="930991"/>
    <lineage>
        <taxon>Eukaryota</taxon>
        <taxon>Fungi</taxon>
        <taxon>Dikarya</taxon>
        <taxon>Basidiomycota</taxon>
        <taxon>Agaricomycotina</taxon>
        <taxon>Agaricomycetes</taxon>
        <taxon>Agaricomycetidae</taxon>
        <taxon>Boletales</taxon>
        <taxon>Paxilineae</taxon>
        <taxon>Paxillaceae</taxon>
        <taxon>Paxillus</taxon>
    </lineage>
</organism>
<dbReference type="HOGENOM" id="CLU_2886470_0_0_1"/>
<sequence>MFVALDGGQPRRMTVLVSLSLDASAAIHVPRPDRSRDDRIDRGDPWKRCRFHSDSLPKGNPGP</sequence>
<gene>
    <name evidence="2" type="ORF">PAXRUDRAFT_828836</name>
</gene>
<proteinExistence type="predicted"/>
<protein>
    <submittedName>
        <fullName evidence="2">Uncharacterized protein</fullName>
    </submittedName>
</protein>
<evidence type="ECO:0000313" key="3">
    <source>
        <dbReference type="Proteomes" id="UP000054538"/>
    </source>
</evidence>
<dbReference type="EMBL" id="KN825174">
    <property type="protein sequence ID" value="KIK93561.1"/>
    <property type="molecule type" value="Genomic_DNA"/>
</dbReference>
<name>A0A0D0DVK4_9AGAM</name>
<feature type="region of interest" description="Disordered" evidence="1">
    <location>
        <begin position="30"/>
        <end position="63"/>
    </location>
</feature>
<feature type="compositionally biased region" description="Basic and acidic residues" evidence="1">
    <location>
        <begin position="30"/>
        <end position="55"/>
    </location>
</feature>
<dbReference type="InParanoid" id="A0A0D0DVK4"/>
<accession>A0A0D0DVK4</accession>
<dbReference type="Proteomes" id="UP000054538">
    <property type="component" value="Unassembled WGS sequence"/>
</dbReference>
<dbReference type="AlphaFoldDB" id="A0A0D0DVK4"/>
<evidence type="ECO:0000256" key="1">
    <source>
        <dbReference type="SAM" id="MobiDB-lite"/>
    </source>
</evidence>
<evidence type="ECO:0000313" key="2">
    <source>
        <dbReference type="EMBL" id="KIK93561.1"/>
    </source>
</evidence>
<reference evidence="2 3" key="1">
    <citation type="submission" date="2014-04" db="EMBL/GenBank/DDBJ databases">
        <authorList>
            <consortium name="DOE Joint Genome Institute"/>
            <person name="Kuo A."/>
            <person name="Kohler A."/>
            <person name="Jargeat P."/>
            <person name="Nagy L.G."/>
            <person name="Floudas D."/>
            <person name="Copeland A."/>
            <person name="Barry K.W."/>
            <person name="Cichocki N."/>
            <person name="Veneault-Fourrey C."/>
            <person name="LaButti K."/>
            <person name="Lindquist E.A."/>
            <person name="Lipzen A."/>
            <person name="Lundell T."/>
            <person name="Morin E."/>
            <person name="Murat C."/>
            <person name="Sun H."/>
            <person name="Tunlid A."/>
            <person name="Henrissat B."/>
            <person name="Grigoriev I.V."/>
            <person name="Hibbett D.S."/>
            <person name="Martin F."/>
            <person name="Nordberg H.P."/>
            <person name="Cantor M.N."/>
            <person name="Hua S.X."/>
        </authorList>
    </citation>
    <scope>NUCLEOTIDE SEQUENCE [LARGE SCALE GENOMIC DNA]</scope>
    <source>
        <strain evidence="2 3">Ve08.2h10</strain>
    </source>
</reference>
<reference evidence="3" key="2">
    <citation type="submission" date="2015-01" db="EMBL/GenBank/DDBJ databases">
        <title>Evolutionary Origins and Diversification of the Mycorrhizal Mutualists.</title>
        <authorList>
            <consortium name="DOE Joint Genome Institute"/>
            <consortium name="Mycorrhizal Genomics Consortium"/>
            <person name="Kohler A."/>
            <person name="Kuo A."/>
            <person name="Nagy L.G."/>
            <person name="Floudas D."/>
            <person name="Copeland A."/>
            <person name="Barry K.W."/>
            <person name="Cichocki N."/>
            <person name="Veneault-Fourrey C."/>
            <person name="LaButti K."/>
            <person name="Lindquist E.A."/>
            <person name="Lipzen A."/>
            <person name="Lundell T."/>
            <person name="Morin E."/>
            <person name="Murat C."/>
            <person name="Riley R."/>
            <person name="Ohm R."/>
            <person name="Sun H."/>
            <person name="Tunlid A."/>
            <person name="Henrissat B."/>
            <person name="Grigoriev I.V."/>
            <person name="Hibbett D.S."/>
            <person name="Martin F."/>
        </authorList>
    </citation>
    <scope>NUCLEOTIDE SEQUENCE [LARGE SCALE GENOMIC DNA]</scope>
    <source>
        <strain evidence="3">Ve08.2h10</strain>
    </source>
</reference>